<feature type="non-terminal residue" evidence="2">
    <location>
        <position position="447"/>
    </location>
</feature>
<feature type="compositionally biased region" description="Basic residues" evidence="1">
    <location>
        <begin position="422"/>
        <end position="441"/>
    </location>
</feature>
<organism evidence="2 3">
    <name type="scientific">Burhinus bistriatus</name>
    <dbReference type="NCBI Taxonomy" id="240201"/>
    <lineage>
        <taxon>Eukaryota</taxon>
        <taxon>Metazoa</taxon>
        <taxon>Chordata</taxon>
        <taxon>Craniata</taxon>
        <taxon>Vertebrata</taxon>
        <taxon>Euteleostomi</taxon>
        <taxon>Archelosauria</taxon>
        <taxon>Archosauria</taxon>
        <taxon>Dinosauria</taxon>
        <taxon>Saurischia</taxon>
        <taxon>Theropoda</taxon>
        <taxon>Coelurosauria</taxon>
        <taxon>Aves</taxon>
        <taxon>Neognathae</taxon>
        <taxon>Neoaves</taxon>
        <taxon>Charadriiformes</taxon>
        <taxon>Burhinidae</taxon>
        <taxon>Burhinus</taxon>
    </lineage>
</organism>
<comment type="caution">
    <text evidence="2">The sequence shown here is derived from an EMBL/GenBank/DDBJ whole genome shotgun (WGS) entry which is preliminary data.</text>
</comment>
<feature type="compositionally biased region" description="Acidic residues" evidence="1">
    <location>
        <begin position="232"/>
        <end position="241"/>
    </location>
</feature>
<dbReference type="GO" id="GO:0032259">
    <property type="term" value="P:methylation"/>
    <property type="evidence" value="ECO:0007669"/>
    <property type="project" value="UniProtKB-KW"/>
</dbReference>
<feature type="compositionally biased region" description="Basic and acidic residues" evidence="1">
    <location>
        <begin position="293"/>
        <end position="303"/>
    </location>
</feature>
<evidence type="ECO:0000256" key="1">
    <source>
        <dbReference type="SAM" id="MobiDB-lite"/>
    </source>
</evidence>
<dbReference type="GO" id="GO:0008168">
    <property type="term" value="F:methyltransferase activity"/>
    <property type="evidence" value="ECO:0007669"/>
    <property type="project" value="UniProtKB-KW"/>
</dbReference>
<feature type="compositionally biased region" description="Pro residues" evidence="1">
    <location>
        <begin position="243"/>
        <end position="257"/>
    </location>
</feature>
<sequence>PHAVPLSRLASPDGSKPTDVPVPLPEPEPVGCNEEMQLGGNPKEAPLGDGRSPPGEPTPVEVPPSEASPDELLLNKPPPDIQPPPLEDPPPLVQPPEDPPPLVQPLEEPPPLMEAPPLMLPPNELPPDELPLERPSLDEPPLDRPPLEELPPTPNELPPDELPSNEPPLDELPPKEPLPSEPPPEEDPKPPGNKRRISGGPPCPPHPWHCSAGLLPEVAVAEEAPALALEVPSEEEMELEPEPLLPPETAPPPPAPPGRSGDVLGLGGVLAAVLEREGTSGSSPPLSEEDALEEGRAGGDPEAKASPLLLEPEELGPETPMEVCAAGEKLLQGDTSSSFPGSEPLLGSPDPEGGGSLSLELGPASADASLQKEDAGSLPLGAETDDSLLFEPAAKGDGDKSRRRSSPGRSRVKQGRSSSFPGRRRPRGGSHGGRGRGRARLKSTTSS</sequence>
<reference evidence="2 3" key="1">
    <citation type="submission" date="2019-09" db="EMBL/GenBank/DDBJ databases">
        <title>Bird 10,000 Genomes (B10K) Project - Family phase.</title>
        <authorList>
            <person name="Zhang G."/>
        </authorList>
    </citation>
    <scope>NUCLEOTIDE SEQUENCE [LARGE SCALE GENOMIC DNA]</scope>
    <source>
        <strain evidence="2">B10K-DU-001-64</strain>
        <tissue evidence="2">Muscle</tissue>
    </source>
</reference>
<keyword evidence="2" id="KW-0489">Methyltransferase</keyword>
<evidence type="ECO:0000313" key="2">
    <source>
        <dbReference type="EMBL" id="NWQ97364.1"/>
    </source>
</evidence>
<feature type="non-terminal residue" evidence="2">
    <location>
        <position position="1"/>
    </location>
</feature>
<feature type="compositionally biased region" description="Pro residues" evidence="1">
    <location>
        <begin position="148"/>
        <end position="161"/>
    </location>
</feature>
<feature type="compositionally biased region" description="Pro residues" evidence="1">
    <location>
        <begin position="76"/>
        <end position="129"/>
    </location>
</feature>
<feature type="compositionally biased region" description="Basic and acidic residues" evidence="1">
    <location>
        <begin position="131"/>
        <end position="147"/>
    </location>
</feature>
<protein>
    <submittedName>
        <fullName evidence="2">KMT2D methyltransferase</fullName>
    </submittedName>
</protein>
<keyword evidence="2" id="KW-0808">Transferase</keyword>
<keyword evidence="3" id="KW-1185">Reference proteome</keyword>
<proteinExistence type="predicted"/>
<feature type="compositionally biased region" description="Low complexity" evidence="1">
    <location>
        <begin position="357"/>
        <end position="366"/>
    </location>
</feature>
<name>A0A7K4TH09_9CHAR</name>
<feature type="compositionally biased region" description="Basic residues" evidence="1">
    <location>
        <begin position="401"/>
        <end position="414"/>
    </location>
</feature>
<feature type="region of interest" description="Disordered" evidence="1">
    <location>
        <begin position="1"/>
        <end position="211"/>
    </location>
</feature>
<feature type="region of interest" description="Disordered" evidence="1">
    <location>
        <begin position="225"/>
        <end position="447"/>
    </location>
</feature>
<evidence type="ECO:0000313" key="3">
    <source>
        <dbReference type="Proteomes" id="UP000574691"/>
    </source>
</evidence>
<gene>
    <name evidence="2" type="primary">Kmt2d_1</name>
    <name evidence="2" type="ORF">BURBIS_R02616</name>
</gene>
<dbReference type="EMBL" id="VYXH01011470">
    <property type="protein sequence ID" value="NWQ97364.1"/>
    <property type="molecule type" value="Genomic_DNA"/>
</dbReference>
<dbReference type="Proteomes" id="UP000574691">
    <property type="component" value="Unassembled WGS sequence"/>
</dbReference>
<dbReference type="AlphaFoldDB" id="A0A7K4TH09"/>
<accession>A0A7K4TH09</accession>